<evidence type="ECO:0000256" key="2">
    <source>
        <dbReference type="ARBA" id="ARBA00022857"/>
    </source>
</evidence>
<protein>
    <recommendedName>
        <fullName evidence="4">2-dehydropantoate 2-reductase</fullName>
        <ecNumber evidence="4">1.1.1.169</ecNumber>
    </recommendedName>
    <alternativeName>
        <fullName evidence="4">Ketopantoate reductase</fullName>
    </alternativeName>
</protein>
<dbReference type="InterPro" id="IPR008927">
    <property type="entry name" value="6-PGluconate_DH-like_C_sf"/>
</dbReference>
<evidence type="ECO:0000256" key="3">
    <source>
        <dbReference type="ARBA" id="ARBA00023002"/>
    </source>
</evidence>
<dbReference type="InterPro" id="IPR003710">
    <property type="entry name" value="ApbA"/>
</dbReference>
<feature type="domain" description="Ketopantoate reductase C-terminal" evidence="6">
    <location>
        <begin position="161"/>
        <end position="283"/>
    </location>
</feature>
<dbReference type="EMBL" id="SLXQ01000001">
    <property type="protein sequence ID" value="TCP57082.1"/>
    <property type="molecule type" value="Genomic_DNA"/>
</dbReference>
<dbReference type="AlphaFoldDB" id="A0A4R2R2T6"/>
<dbReference type="SUPFAM" id="SSF48179">
    <property type="entry name" value="6-phosphogluconate dehydrogenase C-terminal domain-like"/>
    <property type="match status" value="1"/>
</dbReference>
<dbReference type="Pfam" id="PF02558">
    <property type="entry name" value="ApbA"/>
    <property type="match status" value="1"/>
</dbReference>
<keyword evidence="8" id="KW-1185">Reference proteome</keyword>
<feature type="domain" description="Ketopantoate reductase N-terminal" evidence="5">
    <location>
        <begin position="2"/>
        <end position="138"/>
    </location>
</feature>
<comment type="function">
    <text evidence="4">Catalyzes the NADPH-dependent reduction of ketopantoate into pantoic acid.</text>
</comment>
<dbReference type="InterPro" id="IPR013332">
    <property type="entry name" value="KPR_N"/>
</dbReference>
<keyword evidence="2 4" id="KW-0521">NADP</keyword>
<dbReference type="SUPFAM" id="SSF51735">
    <property type="entry name" value="NAD(P)-binding Rossmann-fold domains"/>
    <property type="match status" value="1"/>
</dbReference>
<dbReference type="PANTHER" id="PTHR21708">
    <property type="entry name" value="PROBABLE 2-DEHYDROPANTOATE 2-REDUCTASE"/>
    <property type="match status" value="1"/>
</dbReference>
<gene>
    <name evidence="7" type="ORF">EV191_1011034</name>
</gene>
<keyword evidence="4" id="KW-0566">Pantothenate biosynthesis</keyword>
<comment type="caution">
    <text evidence="7">The sequence shown here is derived from an EMBL/GenBank/DDBJ whole genome shotgun (WGS) entry which is preliminary data.</text>
</comment>
<dbReference type="Gene3D" id="1.10.1040.10">
    <property type="entry name" value="N-(1-d-carboxylethyl)-l-norvaline Dehydrogenase, domain 2"/>
    <property type="match status" value="1"/>
</dbReference>
<proteinExistence type="inferred from homology"/>
<name>A0A4R2R2T6_9PSEU</name>
<keyword evidence="3 4" id="KW-0560">Oxidoreductase</keyword>
<dbReference type="InterPro" id="IPR051402">
    <property type="entry name" value="KPR-Related"/>
</dbReference>
<comment type="catalytic activity">
    <reaction evidence="4">
        <text>(R)-pantoate + NADP(+) = 2-dehydropantoate + NADPH + H(+)</text>
        <dbReference type="Rhea" id="RHEA:16233"/>
        <dbReference type="ChEBI" id="CHEBI:11561"/>
        <dbReference type="ChEBI" id="CHEBI:15378"/>
        <dbReference type="ChEBI" id="CHEBI:15980"/>
        <dbReference type="ChEBI" id="CHEBI:57783"/>
        <dbReference type="ChEBI" id="CHEBI:58349"/>
        <dbReference type="EC" id="1.1.1.169"/>
    </reaction>
</comment>
<dbReference type="Proteomes" id="UP000294911">
    <property type="component" value="Unassembled WGS sequence"/>
</dbReference>
<evidence type="ECO:0000313" key="7">
    <source>
        <dbReference type="EMBL" id="TCP57082.1"/>
    </source>
</evidence>
<dbReference type="InterPro" id="IPR013328">
    <property type="entry name" value="6PGD_dom2"/>
</dbReference>
<evidence type="ECO:0000313" key="8">
    <source>
        <dbReference type="Proteomes" id="UP000294911"/>
    </source>
</evidence>
<evidence type="ECO:0000256" key="4">
    <source>
        <dbReference type="RuleBase" id="RU362068"/>
    </source>
</evidence>
<accession>A0A4R2R2T6</accession>
<dbReference type="NCBIfam" id="NF005091">
    <property type="entry name" value="PRK06522.2-2"/>
    <property type="match status" value="1"/>
</dbReference>
<dbReference type="GO" id="GO:0015940">
    <property type="term" value="P:pantothenate biosynthetic process"/>
    <property type="evidence" value="ECO:0007669"/>
    <property type="project" value="UniProtKB-UniPathway"/>
</dbReference>
<dbReference type="EC" id="1.1.1.169" evidence="4"/>
<dbReference type="Pfam" id="PF08546">
    <property type="entry name" value="ApbA_C"/>
    <property type="match status" value="1"/>
</dbReference>
<dbReference type="UniPathway" id="UPA00028">
    <property type="reaction ID" value="UER00004"/>
</dbReference>
<evidence type="ECO:0000259" key="5">
    <source>
        <dbReference type="Pfam" id="PF02558"/>
    </source>
</evidence>
<dbReference type="PANTHER" id="PTHR21708:SF26">
    <property type="entry name" value="2-DEHYDROPANTOATE 2-REDUCTASE"/>
    <property type="match status" value="1"/>
</dbReference>
<dbReference type="InterPro" id="IPR013752">
    <property type="entry name" value="KPA_reductase"/>
</dbReference>
<evidence type="ECO:0000256" key="1">
    <source>
        <dbReference type="ARBA" id="ARBA00007870"/>
    </source>
</evidence>
<dbReference type="FunFam" id="1.10.1040.10:FF:000017">
    <property type="entry name" value="2-dehydropantoate 2-reductase"/>
    <property type="match status" value="1"/>
</dbReference>
<dbReference type="NCBIfam" id="TIGR00745">
    <property type="entry name" value="apbA_panE"/>
    <property type="match status" value="1"/>
</dbReference>
<evidence type="ECO:0000259" key="6">
    <source>
        <dbReference type="Pfam" id="PF08546"/>
    </source>
</evidence>
<reference evidence="7 8" key="1">
    <citation type="submission" date="2019-03" db="EMBL/GenBank/DDBJ databases">
        <title>Genomic Encyclopedia of Type Strains, Phase IV (KMG-IV): sequencing the most valuable type-strain genomes for metagenomic binning, comparative biology and taxonomic classification.</title>
        <authorList>
            <person name="Goeker M."/>
        </authorList>
    </citation>
    <scope>NUCLEOTIDE SEQUENCE [LARGE SCALE GENOMIC DNA]</scope>
    <source>
        <strain evidence="7 8">DSM 45765</strain>
    </source>
</reference>
<comment type="similarity">
    <text evidence="1 4">Belongs to the ketopantoate reductase family.</text>
</comment>
<dbReference type="GO" id="GO:0008677">
    <property type="term" value="F:2-dehydropantoate 2-reductase activity"/>
    <property type="evidence" value="ECO:0007669"/>
    <property type="project" value="UniProtKB-EC"/>
</dbReference>
<comment type="pathway">
    <text evidence="4">Cofactor biosynthesis; (R)-pantothenate biosynthesis; (R)-pantoate from 3-methyl-2-oxobutanoate: step 2/2.</text>
</comment>
<dbReference type="InterPro" id="IPR036291">
    <property type="entry name" value="NAD(P)-bd_dom_sf"/>
</dbReference>
<sequence>MIGGGAIGGYTAALLAEAGRAVTLCVRSPVERLRLRTPDGSISPELAISSEPAAQRPVPWLLVTTKAQDTPGVAEWLRHLVGPETVVALLQNGVDHAERLDGLVEPAAILPTVVYAPVERVAPGEVVSHADGQLVIPEGVHAARFRELFDGTGLAVQAVPDFRAAAWRKLLSNVAANPLTALTMRRMEVITEPEVGAMATELMREALRVARADGAELTERELDRIRRMWGRMDPAGGSSMLYDRLAGRPLEHEFILGPIVRYAERYGIEVPLARTMLTLLRALDVAPAPQDS</sequence>
<organism evidence="7 8">
    <name type="scientific">Tamaricihabitans halophyticus</name>
    <dbReference type="NCBI Taxonomy" id="1262583"/>
    <lineage>
        <taxon>Bacteria</taxon>
        <taxon>Bacillati</taxon>
        <taxon>Actinomycetota</taxon>
        <taxon>Actinomycetes</taxon>
        <taxon>Pseudonocardiales</taxon>
        <taxon>Pseudonocardiaceae</taxon>
        <taxon>Tamaricihabitans</taxon>
    </lineage>
</organism>
<dbReference type="GO" id="GO:0005737">
    <property type="term" value="C:cytoplasm"/>
    <property type="evidence" value="ECO:0007669"/>
    <property type="project" value="TreeGrafter"/>
</dbReference>
<dbReference type="Gene3D" id="3.40.50.720">
    <property type="entry name" value="NAD(P)-binding Rossmann-like Domain"/>
    <property type="match status" value="1"/>
</dbReference>